<evidence type="ECO:0000313" key="2">
    <source>
        <dbReference type="Proteomes" id="UP000001285"/>
    </source>
</evidence>
<dbReference type="Proteomes" id="UP000001285">
    <property type="component" value="Plasmid pLS2"/>
</dbReference>
<dbReference type="HOGENOM" id="CLU_2844427_0_0_9"/>
<sequence>MIFDKTEQMITGNKALNWDNSRTLTGMYDQNNGTIYYGVTFDKFRNVHIVETYLNQTKYGQLATL</sequence>
<reference evidence="1 2" key="1">
    <citation type="journal article" date="2011" name="Microb. Cell Fact.">
        <title>Genomic analysis reveals Lactobacillus sanfranciscensis as stable element in traditional sourdoughs.</title>
        <authorList>
            <person name="Vogel R.F."/>
            <person name="Pavlovic M."/>
            <person name="Ehrmann M.A."/>
            <person name="Wiezer A."/>
            <person name="Liesegang H."/>
            <person name="Offschanka S."/>
            <person name="Voget S."/>
            <person name="Angelov A."/>
            <person name="Bocker G."/>
            <person name="Liebl W."/>
        </authorList>
    </citation>
    <scope>NUCLEOTIDE SEQUENCE [LARGE SCALE GENOMIC DNA]</scope>
    <source>
        <strain evidence="2">TMW 1.1304</strain>
    </source>
</reference>
<dbReference type="AlphaFoldDB" id="G2KWX6"/>
<dbReference type="EMBL" id="CP002463">
    <property type="protein sequence ID" value="AEN99773.1"/>
    <property type="molecule type" value="Genomic_DNA"/>
</dbReference>
<proteinExistence type="predicted"/>
<organism evidence="1 2">
    <name type="scientific">Fructilactobacillus sanfranciscensis (strain TMW 1.1304)</name>
    <name type="common">Lactobacillus sanfranciscensis</name>
    <dbReference type="NCBI Taxonomy" id="714313"/>
    <lineage>
        <taxon>Bacteria</taxon>
        <taxon>Bacillati</taxon>
        <taxon>Bacillota</taxon>
        <taxon>Bacilli</taxon>
        <taxon>Lactobacillales</taxon>
        <taxon>Lactobacillaceae</taxon>
        <taxon>Fructilactobacillus</taxon>
    </lineage>
</organism>
<gene>
    <name evidence="1" type="ordered locus">LSA_1p00170</name>
</gene>
<keyword evidence="2" id="KW-1185">Reference proteome</keyword>
<dbReference type="KEGG" id="lsn:LSA_1p00170"/>
<keyword evidence="1" id="KW-0614">Plasmid</keyword>
<name>G2KWX6_FRUST</name>
<evidence type="ECO:0000313" key="1">
    <source>
        <dbReference type="EMBL" id="AEN99773.1"/>
    </source>
</evidence>
<protein>
    <submittedName>
        <fullName evidence="1">Uncharacterized protein</fullName>
    </submittedName>
</protein>
<accession>G2KWX6</accession>
<geneLocation type="plasmid" evidence="1 2">
    <name>pLS2</name>
</geneLocation>